<proteinExistence type="predicted"/>
<reference evidence="1 2" key="1">
    <citation type="journal article" date="2024" name="Chem. Sci.">
        <title>Discovery of megapolipeptins by genome mining of a Burkholderiales bacteria collection.</title>
        <authorList>
            <person name="Paulo B.S."/>
            <person name="Recchia M.J.J."/>
            <person name="Lee S."/>
            <person name="Fergusson C.H."/>
            <person name="Romanowski S.B."/>
            <person name="Hernandez A."/>
            <person name="Krull N."/>
            <person name="Liu D.Y."/>
            <person name="Cavanagh H."/>
            <person name="Bos A."/>
            <person name="Gray C.A."/>
            <person name="Murphy B.T."/>
            <person name="Linington R.G."/>
            <person name="Eustaquio A.S."/>
        </authorList>
    </citation>
    <scope>NUCLEOTIDE SEQUENCE [LARGE SCALE GENOMIC DNA]</scope>
    <source>
        <strain evidence="1 2">RL21-008-BIB-B</strain>
    </source>
</reference>
<sequence length="79" mass="8661">MIFPLSDAADAMDTTNANAQMCVAPAMPESIIELRQLYIDNNRERPKAATKETLTLSSNIAGIYVNFISRKSGASRQNL</sequence>
<dbReference type="EMBL" id="JAQQFR010000002">
    <property type="protein sequence ID" value="MFL9877407.1"/>
    <property type="molecule type" value="Genomic_DNA"/>
</dbReference>
<dbReference type="Proteomes" id="UP001629214">
    <property type="component" value="Unassembled WGS sequence"/>
</dbReference>
<organism evidence="1 2">
    <name type="scientific">Herbaspirillum rhizosphaerae</name>
    <dbReference type="NCBI Taxonomy" id="346179"/>
    <lineage>
        <taxon>Bacteria</taxon>
        <taxon>Pseudomonadati</taxon>
        <taxon>Pseudomonadota</taxon>
        <taxon>Betaproteobacteria</taxon>
        <taxon>Burkholderiales</taxon>
        <taxon>Oxalobacteraceae</taxon>
        <taxon>Herbaspirillum</taxon>
    </lineage>
</organism>
<protein>
    <submittedName>
        <fullName evidence="1">Uncharacterized protein</fullName>
    </submittedName>
</protein>
<accession>A0ABW8Z308</accession>
<name>A0ABW8Z308_9BURK</name>
<comment type="caution">
    <text evidence="1">The sequence shown here is derived from an EMBL/GenBank/DDBJ whole genome shotgun (WGS) entry which is preliminary data.</text>
</comment>
<dbReference type="RefSeq" id="WP_408165643.1">
    <property type="nucleotide sequence ID" value="NZ_JAQQFR010000002.1"/>
</dbReference>
<evidence type="ECO:0000313" key="2">
    <source>
        <dbReference type="Proteomes" id="UP001629214"/>
    </source>
</evidence>
<gene>
    <name evidence="1" type="ORF">PQR63_03370</name>
</gene>
<keyword evidence="2" id="KW-1185">Reference proteome</keyword>
<evidence type="ECO:0000313" key="1">
    <source>
        <dbReference type="EMBL" id="MFL9877407.1"/>
    </source>
</evidence>